<dbReference type="Pfam" id="PF01371">
    <property type="entry name" value="Trp_repressor"/>
    <property type="match status" value="1"/>
</dbReference>
<name>W0E6M0_9FIRM</name>
<dbReference type="InterPro" id="IPR010921">
    <property type="entry name" value="Trp_repressor/repl_initiator"/>
</dbReference>
<sequence length="122" mass="13999">MDEVKKTFQEDKQVEAGESLEGVDRRLRDPLSDELFEAILLLKDKEECYRFFQDIATISEIKALAQRLEVAKLLEKNVTYTTIAHKTGASTATISRVKRCLYFGADGYQLILKRLAKKEKVK</sequence>
<dbReference type="Gene3D" id="1.10.1270.10">
    <property type="entry name" value="TrpR-like"/>
    <property type="match status" value="1"/>
</dbReference>
<dbReference type="AlphaFoldDB" id="W0E6M0"/>
<dbReference type="HOGENOM" id="CLU_147939_1_0_9"/>
<protein>
    <submittedName>
        <fullName evidence="1">TrpR family protein YerC/YecD</fullName>
    </submittedName>
</protein>
<dbReference type="NCBIfam" id="TIGR02531">
    <property type="entry name" value="yecD_yerC"/>
    <property type="match status" value="1"/>
</dbReference>
<dbReference type="SUPFAM" id="SSF48295">
    <property type="entry name" value="TrpR-like"/>
    <property type="match status" value="1"/>
</dbReference>
<dbReference type="PIRSF" id="PIRSF012508">
    <property type="entry name" value="YerC"/>
    <property type="match status" value="1"/>
</dbReference>
<dbReference type="InterPro" id="IPR000831">
    <property type="entry name" value="Trp_repress"/>
</dbReference>
<reference evidence="1 2" key="1">
    <citation type="submission" date="2013-12" db="EMBL/GenBank/DDBJ databases">
        <authorList>
            <consortium name="DOE Joint Genome Institute"/>
            <person name="Smidt H."/>
            <person name="Huntemann M."/>
            <person name="Han J."/>
            <person name="Chen A."/>
            <person name="Kyrpides N."/>
            <person name="Mavromatis K."/>
            <person name="Markowitz V."/>
            <person name="Palaniappan K."/>
            <person name="Ivanova N."/>
            <person name="Schaumberg A."/>
            <person name="Pati A."/>
            <person name="Liolios K."/>
            <person name="Nordberg H.P."/>
            <person name="Cantor M.N."/>
            <person name="Hua S.X."/>
            <person name="Woyke T."/>
        </authorList>
    </citation>
    <scope>NUCLEOTIDE SEQUENCE [LARGE SCALE GENOMIC DNA]</scope>
    <source>
        <strain evidence="2">DSM 15288</strain>
    </source>
</reference>
<dbReference type="STRING" id="871968.DESME_04570"/>
<dbReference type="GO" id="GO:0043565">
    <property type="term" value="F:sequence-specific DNA binding"/>
    <property type="evidence" value="ECO:0007669"/>
    <property type="project" value="InterPro"/>
</dbReference>
<dbReference type="InterPro" id="IPR038116">
    <property type="entry name" value="TrpR-like_sf"/>
</dbReference>
<dbReference type="OrthoDB" id="2874807at2"/>
<dbReference type="PANTHER" id="PTHR40080">
    <property type="entry name" value="LMO1763 PROTEIN"/>
    <property type="match status" value="1"/>
</dbReference>
<evidence type="ECO:0000313" key="1">
    <source>
        <dbReference type="EMBL" id="AHF06412.1"/>
    </source>
</evidence>
<accession>W0E6M0</accession>
<organism evidence="1 2">
    <name type="scientific">Desulfitobacterium metallireducens DSM 15288</name>
    <dbReference type="NCBI Taxonomy" id="871968"/>
    <lineage>
        <taxon>Bacteria</taxon>
        <taxon>Bacillati</taxon>
        <taxon>Bacillota</taxon>
        <taxon>Clostridia</taxon>
        <taxon>Eubacteriales</taxon>
        <taxon>Desulfitobacteriaceae</taxon>
        <taxon>Desulfitobacterium</taxon>
    </lineage>
</organism>
<dbReference type="InterPro" id="IPR013368">
    <property type="entry name" value="YecD_YerC"/>
</dbReference>
<evidence type="ECO:0000313" key="2">
    <source>
        <dbReference type="Proteomes" id="UP000010847"/>
    </source>
</evidence>
<proteinExistence type="predicted"/>
<gene>
    <name evidence="1" type="ORF">DESME_04570</name>
</gene>
<dbReference type="KEGG" id="dmt:DESME_04570"/>
<dbReference type="PANTHER" id="PTHR40080:SF1">
    <property type="entry name" value="TRPR-LIKE PROTEIN YERC_YECD"/>
    <property type="match status" value="1"/>
</dbReference>
<dbReference type="eggNOG" id="COG4496">
    <property type="taxonomic scope" value="Bacteria"/>
</dbReference>
<dbReference type="Proteomes" id="UP000010847">
    <property type="component" value="Chromosome"/>
</dbReference>
<dbReference type="GO" id="GO:0003700">
    <property type="term" value="F:DNA-binding transcription factor activity"/>
    <property type="evidence" value="ECO:0007669"/>
    <property type="project" value="InterPro"/>
</dbReference>
<dbReference type="EMBL" id="CP007032">
    <property type="protein sequence ID" value="AHF06412.1"/>
    <property type="molecule type" value="Genomic_DNA"/>
</dbReference>
<keyword evidence="2" id="KW-1185">Reference proteome</keyword>